<evidence type="ECO:0000256" key="5">
    <source>
        <dbReference type="ARBA" id="ARBA00022630"/>
    </source>
</evidence>
<evidence type="ECO:0000256" key="1">
    <source>
        <dbReference type="ARBA" id="ARBA00022448"/>
    </source>
</evidence>
<keyword evidence="15 16" id="KW-0739">Sodium transport</keyword>
<comment type="subunit">
    <text evidence="16 17">Composed of six subunits; NqrA, NqrB, NqrC, NqrD, NqrE and NqrF.</text>
</comment>
<comment type="cofactor">
    <cofactor evidence="16 17">
        <name>FMN</name>
        <dbReference type="ChEBI" id="CHEBI:58210"/>
    </cofactor>
</comment>
<dbReference type="RefSeq" id="WP_153713446.1">
    <property type="nucleotide sequence ID" value="NZ_CP045871.1"/>
</dbReference>
<keyword evidence="1 16" id="KW-0813">Transport</keyword>
<evidence type="ECO:0000256" key="10">
    <source>
        <dbReference type="ARBA" id="ARBA00023027"/>
    </source>
</evidence>
<feature type="domain" description="FMN-binding" evidence="18">
    <location>
        <begin position="147"/>
        <end position="244"/>
    </location>
</feature>
<keyword evidence="6 16" id="KW-0288">FMN</keyword>
<keyword evidence="10 16" id="KW-0520">NAD</keyword>
<reference evidence="19 20" key="1">
    <citation type="submission" date="2019-11" db="EMBL/GenBank/DDBJ databases">
        <authorList>
            <person name="Khan S.A."/>
            <person name="Jeon C.O."/>
            <person name="Chun B.H."/>
        </authorList>
    </citation>
    <scope>NUCLEOTIDE SEQUENCE [LARGE SCALE GENOMIC DNA]</scope>
    <source>
        <strain evidence="19 20">IMCC 1097</strain>
    </source>
</reference>
<comment type="catalytic activity">
    <reaction evidence="16 17">
        <text>a ubiquinone + n Na(+)(in) + NADH + H(+) = a ubiquinol + n Na(+)(out) + NAD(+)</text>
        <dbReference type="Rhea" id="RHEA:47748"/>
        <dbReference type="Rhea" id="RHEA-COMP:9565"/>
        <dbReference type="Rhea" id="RHEA-COMP:9566"/>
        <dbReference type="ChEBI" id="CHEBI:15378"/>
        <dbReference type="ChEBI" id="CHEBI:16389"/>
        <dbReference type="ChEBI" id="CHEBI:17976"/>
        <dbReference type="ChEBI" id="CHEBI:29101"/>
        <dbReference type="ChEBI" id="CHEBI:57540"/>
        <dbReference type="ChEBI" id="CHEBI:57945"/>
        <dbReference type="EC" id="7.2.1.1"/>
    </reaction>
</comment>
<keyword evidence="2 16" id="KW-1003">Cell membrane</keyword>
<gene>
    <name evidence="16" type="primary">nqrC</name>
    <name evidence="19" type="ORF">GH975_04850</name>
</gene>
<comment type="function">
    <text evidence="16">NQR complex catalyzes the reduction of ubiquinone-1 to ubiquinol by two successive reactions, coupled with the transport of Na(+) ions from the cytoplasm to the periplasm. NqrA to NqrE are probably involved in the second step, the conversion of ubisemiquinone to ubiquinol.</text>
</comment>
<dbReference type="SMART" id="SM00900">
    <property type="entry name" value="FMN_bind"/>
    <property type="match status" value="1"/>
</dbReference>
<protein>
    <recommendedName>
        <fullName evidence="16 17">Na(+)-translocating NADH-quinone reductase subunit C</fullName>
        <shortName evidence="16 17">Na(+)-NQR subunit C</shortName>
        <shortName evidence="16 17">Na(+)-translocating NQR subunit C</shortName>
        <ecNumber evidence="16 17">7.2.1.1</ecNumber>
    </recommendedName>
    <alternativeName>
        <fullName evidence="16 17">NQR complex subunit C</fullName>
    </alternativeName>
    <alternativeName>
        <fullName evidence="16 17">NQR-1 subunit C</fullName>
    </alternativeName>
</protein>
<evidence type="ECO:0000256" key="8">
    <source>
        <dbReference type="ARBA" id="ARBA00022967"/>
    </source>
</evidence>
<dbReference type="Proteomes" id="UP000388235">
    <property type="component" value="Chromosome"/>
</dbReference>
<evidence type="ECO:0000256" key="2">
    <source>
        <dbReference type="ARBA" id="ARBA00022475"/>
    </source>
</evidence>
<comment type="subcellular location">
    <subcellularLocation>
        <location evidence="16">Cell membrane</location>
        <topology evidence="16">Single-pass membrane protein</topology>
    </subcellularLocation>
</comment>
<keyword evidence="12 16" id="KW-0406">Ion transport</keyword>
<dbReference type="PIRSF" id="PIRSF009437">
    <property type="entry name" value="NQR-1_subunit_C"/>
    <property type="match status" value="1"/>
</dbReference>
<dbReference type="InterPro" id="IPR007329">
    <property type="entry name" value="FMN-bd"/>
</dbReference>
<feature type="modified residue" description="FMN phosphoryl threonine" evidence="16">
    <location>
        <position position="227"/>
    </location>
</feature>
<dbReference type="HAMAP" id="MF_00427">
    <property type="entry name" value="NqrC"/>
    <property type="match status" value="1"/>
</dbReference>
<dbReference type="PANTHER" id="PTHR37838:SF1">
    <property type="entry name" value="NA(+)-TRANSLOCATING NADH-QUINONE REDUCTASE SUBUNIT C"/>
    <property type="match status" value="1"/>
</dbReference>
<dbReference type="Pfam" id="PF04205">
    <property type="entry name" value="FMN_bind"/>
    <property type="match status" value="1"/>
</dbReference>
<dbReference type="PANTHER" id="PTHR37838">
    <property type="entry name" value="NA(+)-TRANSLOCATING NADH-QUINONE REDUCTASE SUBUNIT C"/>
    <property type="match status" value="1"/>
</dbReference>
<dbReference type="KEGG" id="llp:GH975_04850"/>
<keyword evidence="20" id="KW-1185">Reference proteome</keyword>
<keyword evidence="11 16" id="KW-0915">Sodium</keyword>
<evidence type="ECO:0000256" key="3">
    <source>
        <dbReference type="ARBA" id="ARBA00022519"/>
    </source>
</evidence>
<evidence type="ECO:0000259" key="18">
    <source>
        <dbReference type="SMART" id="SM00900"/>
    </source>
</evidence>
<evidence type="ECO:0000256" key="15">
    <source>
        <dbReference type="ARBA" id="ARBA00023201"/>
    </source>
</evidence>
<evidence type="ECO:0000256" key="13">
    <source>
        <dbReference type="ARBA" id="ARBA00023075"/>
    </source>
</evidence>
<keyword evidence="14 16" id="KW-0472">Membrane</keyword>
<evidence type="ECO:0000256" key="9">
    <source>
        <dbReference type="ARBA" id="ARBA00022989"/>
    </source>
</evidence>
<dbReference type="InterPro" id="IPR010204">
    <property type="entry name" value="NqrC"/>
</dbReference>
<organism evidence="19 20">
    <name type="scientific">Litorivicinus lipolyticus</name>
    <dbReference type="NCBI Taxonomy" id="418701"/>
    <lineage>
        <taxon>Bacteria</taxon>
        <taxon>Pseudomonadati</taxon>
        <taxon>Pseudomonadota</taxon>
        <taxon>Gammaproteobacteria</taxon>
        <taxon>Oceanospirillales</taxon>
        <taxon>Litorivicinaceae</taxon>
        <taxon>Litorivicinus</taxon>
    </lineage>
</organism>
<evidence type="ECO:0000256" key="17">
    <source>
        <dbReference type="PIRNR" id="PIRNR009437"/>
    </source>
</evidence>
<accession>A0A5Q2QCC3</accession>
<evidence type="ECO:0000256" key="12">
    <source>
        <dbReference type="ARBA" id="ARBA00023065"/>
    </source>
</evidence>
<dbReference type="NCBIfam" id="TIGR01938">
    <property type="entry name" value="nqrC"/>
    <property type="match status" value="1"/>
</dbReference>
<keyword evidence="5 16" id="KW-0285">Flavoprotein</keyword>
<dbReference type="GO" id="GO:0005886">
    <property type="term" value="C:plasma membrane"/>
    <property type="evidence" value="ECO:0007669"/>
    <property type="project" value="UniProtKB-SubCell"/>
</dbReference>
<comment type="caution">
    <text evidence="16">Lacks conserved residue(s) required for the propagation of feature annotation.</text>
</comment>
<keyword evidence="7 16" id="KW-0812">Transmembrane</keyword>
<evidence type="ECO:0000256" key="4">
    <source>
        <dbReference type="ARBA" id="ARBA00022553"/>
    </source>
</evidence>
<keyword evidence="13 16" id="KW-0830">Ubiquinone</keyword>
<evidence type="ECO:0000256" key="11">
    <source>
        <dbReference type="ARBA" id="ARBA00023053"/>
    </source>
</evidence>
<evidence type="ECO:0000313" key="20">
    <source>
        <dbReference type="Proteomes" id="UP000388235"/>
    </source>
</evidence>
<dbReference type="GO" id="GO:0016655">
    <property type="term" value="F:oxidoreductase activity, acting on NAD(P)H, quinone or similar compound as acceptor"/>
    <property type="evidence" value="ECO:0007669"/>
    <property type="project" value="UniProtKB-UniRule"/>
</dbReference>
<dbReference type="GO" id="GO:0006814">
    <property type="term" value="P:sodium ion transport"/>
    <property type="evidence" value="ECO:0007669"/>
    <property type="project" value="UniProtKB-UniRule"/>
</dbReference>
<dbReference type="AlphaFoldDB" id="A0A5Q2QCC3"/>
<keyword evidence="3" id="KW-0997">Cell inner membrane</keyword>
<evidence type="ECO:0000256" key="6">
    <source>
        <dbReference type="ARBA" id="ARBA00022643"/>
    </source>
</evidence>
<comment type="similarity">
    <text evidence="16 17">Belongs to the NqrC family.</text>
</comment>
<evidence type="ECO:0000256" key="14">
    <source>
        <dbReference type="ARBA" id="ARBA00023136"/>
    </source>
</evidence>
<keyword evidence="4 16" id="KW-0597">Phosphoprotein</keyword>
<dbReference type="OrthoDB" id="9786835at2"/>
<dbReference type="EC" id="7.2.1.1" evidence="16 17"/>
<keyword evidence="8 16" id="KW-1278">Translocase</keyword>
<evidence type="ECO:0000256" key="7">
    <source>
        <dbReference type="ARBA" id="ARBA00022692"/>
    </source>
</evidence>
<evidence type="ECO:0000313" key="19">
    <source>
        <dbReference type="EMBL" id="QGG79942.1"/>
    </source>
</evidence>
<keyword evidence="9 16" id="KW-1133">Transmembrane helix</keyword>
<sequence length="258" mass="27741">MSSNNDSIKKTLTVALSLCVVCSVVVSGAAVSLRSKQQFNAEAERKRNIVQAAGVYDASMSITEQFERFETRVVDMASGTYVDWNAAEIAAYDQRKASAEPSTSRALDKAEDIASIRRQANYALVYLYDGNQDGEADRVVLPVHGYGLWSTLYGFMALESDVNTVAGFTFYSHAETPGLGGEVDNPAWKAQWIGKNVYDDGEVALQLVKGGAAPGDAYGVDGLAGATLTSRGVSNLVQFWMGDNGFASYLSNLKEGKI</sequence>
<proteinExistence type="inferred from homology"/>
<name>A0A5Q2QCC3_9GAMM</name>
<dbReference type="GO" id="GO:0010181">
    <property type="term" value="F:FMN binding"/>
    <property type="evidence" value="ECO:0007669"/>
    <property type="project" value="UniProtKB-UniRule"/>
</dbReference>
<dbReference type="EMBL" id="CP045871">
    <property type="protein sequence ID" value="QGG79942.1"/>
    <property type="molecule type" value="Genomic_DNA"/>
</dbReference>
<evidence type="ECO:0000256" key="16">
    <source>
        <dbReference type="HAMAP-Rule" id="MF_00427"/>
    </source>
</evidence>
<dbReference type="NCBIfam" id="NF003749">
    <property type="entry name" value="PRK05346.1-5"/>
    <property type="match status" value="1"/>
</dbReference>